<dbReference type="InterPro" id="IPR036890">
    <property type="entry name" value="HATPase_C_sf"/>
</dbReference>
<evidence type="ECO:0000256" key="5">
    <source>
        <dbReference type="ARBA" id="ARBA00022553"/>
    </source>
</evidence>
<evidence type="ECO:0000256" key="9">
    <source>
        <dbReference type="ARBA" id="ARBA00022777"/>
    </source>
</evidence>
<dbReference type="GO" id="GO:0005524">
    <property type="term" value="F:ATP binding"/>
    <property type="evidence" value="ECO:0007669"/>
    <property type="project" value="UniProtKB-KW"/>
</dbReference>
<dbReference type="GO" id="GO:0000155">
    <property type="term" value="F:phosphorelay sensor kinase activity"/>
    <property type="evidence" value="ECO:0007669"/>
    <property type="project" value="InterPro"/>
</dbReference>
<dbReference type="SUPFAM" id="SSF47384">
    <property type="entry name" value="Homodimeric domain of signal transducing histidine kinase"/>
    <property type="match status" value="1"/>
</dbReference>
<keyword evidence="6" id="KW-0808">Transferase</keyword>
<dbReference type="EC" id="2.7.13.3" evidence="3"/>
<evidence type="ECO:0000256" key="6">
    <source>
        <dbReference type="ARBA" id="ARBA00022679"/>
    </source>
</evidence>
<feature type="transmembrane region" description="Helical" evidence="14">
    <location>
        <begin position="73"/>
        <end position="91"/>
    </location>
</feature>
<feature type="transmembrane region" description="Helical" evidence="14">
    <location>
        <begin position="141"/>
        <end position="161"/>
    </location>
</feature>
<keyword evidence="5" id="KW-0597">Phosphoprotein</keyword>
<comment type="catalytic activity">
    <reaction evidence="1">
        <text>ATP + protein L-histidine = ADP + protein N-phospho-L-histidine.</text>
        <dbReference type="EC" id="2.7.13.3"/>
    </reaction>
</comment>
<evidence type="ECO:0000256" key="12">
    <source>
        <dbReference type="ARBA" id="ARBA00023012"/>
    </source>
</evidence>
<dbReference type="FunFam" id="1.10.287.130:FF:000008">
    <property type="entry name" value="Two-component sensor histidine kinase"/>
    <property type="match status" value="1"/>
</dbReference>
<dbReference type="InterPro" id="IPR005467">
    <property type="entry name" value="His_kinase_dom"/>
</dbReference>
<keyword evidence="7 14" id="KW-0812">Transmembrane</keyword>
<comment type="subcellular location">
    <subcellularLocation>
        <location evidence="2">Cell membrane</location>
        <topology evidence="2">Multi-pass membrane protein</topology>
    </subcellularLocation>
</comment>
<dbReference type="InterPro" id="IPR003660">
    <property type="entry name" value="HAMP_dom"/>
</dbReference>
<dbReference type="InterPro" id="IPR003661">
    <property type="entry name" value="HisK_dim/P_dom"/>
</dbReference>
<dbReference type="SUPFAM" id="SSF158472">
    <property type="entry name" value="HAMP domain-like"/>
    <property type="match status" value="1"/>
</dbReference>
<feature type="domain" description="HAMP" evidence="16">
    <location>
        <begin position="252"/>
        <end position="298"/>
    </location>
</feature>
<protein>
    <recommendedName>
        <fullName evidence="3">histidine kinase</fullName>
        <ecNumber evidence="3">2.7.13.3</ecNumber>
    </recommendedName>
</protein>
<evidence type="ECO:0000256" key="13">
    <source>
        <dbReference type="ARBA" id="ARBA00023136"/>
    </source>
</evidence>
<dbReference type="CDD" id="cd06225">
    <property type="entry name" value="HAMP"/>
    <property type="match status" value="1"/>
</dbReference>
<dbReference type="STRING" id="1121321.SAMN04488530_10357"/>
<evidence type="ECO:0000256" key="3">
    <source>
        <dbReference type="ARBA" id="ARBA00012438"/>
    </source>
</evidence>
<dbReference type="Gene3D" id="1.10.287.130">
    <property type="match status" value="1"/>
</dbReference>
<evidence type="ECO:0000259" key="16">
    <source>
        <dbReference type="PROSITE" id="PS50885"/>
    </source>
</evidence>
<dbReference type="InterPro" id="IPR003594">
    <property type="entry name" value="HATPase_dom"/>
</dbReference>
<dbReference type="Pfam" id="PF02518">
    <property type="entry name" value="HATPase_c"/>
    <property type="match status" value="1"/>
</dbReference>
<sequence length="527" mass="61339">MVTKLKNSIKGNYKSKLIFLFLTFVSISICFESCFDLRYNFLSKDQWRTTRIQAYYFLGYVKELYLSDIKDDYSYIALGSFLLGLLFYNIYRINKNTCTKSSNYILDLLKELQLEVIIFSFFIVLAMRYCEWRTTPPFFDNGLIVFDTIILFIVYILYKYILMNRKNLKSKISTYKLLKDLSYKHNKNSLKKRLVTVFILVFITLFILTFIILYLYENIVYEPIFLLIFFPLLYSAPTLYMYSTFSKKLDYIGAISENIKNIESGNLKYKLKVKGEDEISQLADSINKITDGLENAVKSQIKSEKMKTELITNVSHDLKTPLTSIVNYVDILKNNELDKSTTTTYLNILDKKTQRLKSLVEDIFEASKINSGDIELNIEKTDIKELLIQSLVELDDRIKKSNLDFIINTPDHPVFTNIDGKKTFRVFENLISNIIKYSLENTRVYLDMYTKDNFVIITMKNISNYKLNISSEELLERFRRGDVSRNTEGSGLGLSIAQSLVQLQNGSLGLDIDGDLFKVTIKFNTIS</sequence>
<dbReference type="Pfam" id="PF00512">
    <property type="entry name" value="HisKA"/>
    <property type="match status" value="1"/>
</dbReference>
<dbReference type="CDD" id="cd00082">
    <property type="entry name" value="HisKA"/>
    <property type="match status" value="1"/>
</dbReference>
<dbReference type="SMART" id="SM00387">
    <property type="entry name" value="HATPase_c"/>
    <property type="match status" value="1"/>
</dbReference>
<evidence type="ECO:0000313" key="18">
    <source>
        <dbReference type="Proteomes" id="UP000243255"/>
    </source>
</evidence>
<dbReference type="PANTHER" id="PTHR45528:SF1">
    <property type="entry name" value="SENSOR HISTIDINE KINASE CPXA"/>
    <property type="match status" value="1"/>
</dbReference>
<evidence type="ECO:0000256" key="7">
    <source>
        <dbReference type="ARBA" id="ARBA00022692"/>
    </source>
</evidence>
<feature type="transmembrane region" description="Helical" evidence="14">
    <location>
        <begin position="112"/>
        <end position="129"/>
    </location>
</feature>
<dbReference type="AlphaFoldDB" id="A0A1M5KNU1"/>
<keyword evidence="10" id="KW-0067">ATP-binding</keyword>
<dbReference type="SUPFAM" id="SSF55874">
    <property type="entry name" value="ATPase domain of HSP90 chaperone/DNA topoisomerase II/histidine kinase"/>
    <property type="match status" value="1"/>
</dbReference>
<dbReference type="EMBL" id="FQWX01000003">
    <property type="protein sequence ID" value="SHG54502.1"/>
    <property type="molecule type" value="Genomic_DNA"/>
</dbReference>
<evidence type="ECO:0000256" key="2">
    <source>
        <dbReference type="ARBA" id="ARBA00004651"/>
    </source>
</evidence>
<evidence type="ECO:0000256" key="14">
    <source>
        <dbReference type="SAM" id="Phobius"/>
    </source>
</evidence>
<dbReference type="SMART" id="SM00388">
    <property type="entry name" value="HisKA"/>
    <property type="match status" value="1"/>
</dbReference>
<dbReference type="Pfam" id="PF00672">
    <property type="entry name" value="HAMP"/>
    <property type="match status" value="1"/>
</dbReference>
<organism evidence="17 18">
    <name type="scientific">Asaccharospora irregularis DSM 2635</name>
    <dbReference type="NCBI Taxonomy" id="1121321"/>
    <lineage>
        <taxon>Bacteria</taxon>
        <taxon>Bacillati</taxon>
        <taxon>Bacillota</taxon>
        <taxon>Clostridia</taxon>
        <taxon>Peptostreptococcales</taxon>
        <taxon>Peptostreptococcaceae</taxon>
        <taxon>Asaccharospora</taxon>
    </lineage>
</organism>
<dbReference type="InterPro" id="IPR036097">
    <property type="entry name" value="HisK_dim/P_sf"/>
</dbReference>
<dbReference type="InterPro" id="IPR050398">
    <property type="entry name" value="HssS/ArlS-like"/>
</dbReference>
<evidence type="ECO:0000259" key="15">
    <source>
        <dbReference type="PROSITE" id="PS50109"/>
    </source>
</evidence>
<feature type="transmembrane region" description="Helical" evidence="14">
    <location>
        <begin position="194"/>
        <end position="216"/>
    </location>
</feature>
<keyword evidence="4" id="KW-1003">Cell membrane</keyword>
<evidence type="ECO:0000256" key="4">
    <source>
        <dbReference type="ARBA" id="ARBA00022475"/>
    </source>
</evidence>
<dbReference type="Gene3D" id="3.30.565.10">
    <property type="entry name" value="Histidine kinase-like ATPase, C-terminal domain"/>
    <property type="match status" value="1"/>
</dbReference>
<keyword evidence="18" id="KW-1185">Reference proteome</keyword>
<evidence type="ECO:0000256" key="11">
    <source>
        <dbReference type="ARBA" id="ARBA00022989"/>
    </source>
</evidence>
<keyword evidence="13 14" id="KW-0472">Membrane</keyword>
<feature type="transmembrane region" description="Helical" evidence="14">
    <location>
        <begin position="222"/>
        <end position="242"/>
    </location>
</feature>
<dbReference type="PROSITE" id="PS50885">
    <property type="entry name" value="HAMP"/>
    <property type="match status" value="1"/>
</dbReference>
<proteinExistence type="predicted"/>
<dbReference type="GO" id="GO:0005886">
    <property type="term" value="C:plasma membrane"/>
    <property type="evidence" value="ECO:0007669"/>
    <property type="project" value="UniProtKB-SubCell"/>
</dbReference>
<gene>
    <name evidence="17" type="ORF">SAMN04488530_10357</name>
</gene>
<dbReference type="OrthoDB" id="9792991at2"/>
<dbReference type="Gene3D" id="6.10.340.10">
    <property type="match status" value="1"/>
</dbReference>
<dbReference type="PROSITE" id="PS50109">
    <property type="entry name" value="HIS_KIN"/>
    <property type="match status" value="1"/>
</dbReference>
<evidence type="ECO:0000313" key="17">
    <source>
        <dbReference type="EMBL" id="SHG54502.1"/>
    </source>
</evidence>
<accession>A0A1M5KNU1</accession>
<keyword evidence="8" id="KW-0547">Nucleotide-binding</keyword>
<evidence type="ECO:0000256" key="8">
    <source>
        <dbReference type="ARBA" id="ARBA00022741"/>
    </source>
</evidence>
<evidence type="ECO:0000256" key="10">
    <source>
        <dbReference type="ARBA" id="ARBA00022840"/>
    </source>
</evidence>
<dbReference type="Proteomes" id="UP000243255">
    <property type="component" value="Unassembled WGS sequence"/>
</dbReference>
<keyword evidence="11 14" id="KW-1133">Transmembrane helix</keyword>
<dbReference type="PANTHER" id="PTHR45528">
    <property type="entry name" value="SENSOR HISTIDINE KINASE CPXA"/>
    <property type="match status" value="1"/>
</dbReference>
<feature type="domain" description="Histidine kinase" evidence="15">
    <location>
        <begin position="313"/>
        <end position="527"/>
    </location>
</feature>
<reference evidence="18" key="1">
    <citation type="submission" date="2016-11" db="EMBL/GenBank/DDBJ databases">
        <authorList>
            <person name="Varghese N."/>
            <person name="Submissions S."/>
        </authorList>
    </citation>
    <scope>NUCLEOTIDE SEQUENCE [LARGE SCALE GENOMIC DNA]</scope>
    <source>
        <strain evidence="18">DSM 2635</strain>
    </source>
</reference>
<name>A0A1M5KNU1_9FIRM</name>
<evidence type="ECO:0000256" key="1">
    <source>
        <dbReference type="ARBA" id="ARBA00000085"/>
    </source>
</evidence>
<keyword evidence="12" id="KW-0902">Two-component regulatory system</keyword>
<keyword evidence="9 17" id="KW-0418">Kinase</keyword>